<proteinExistence type="predicted"/>
<sequence length="302" mass="33244">MTAIQDLPPEVLYRILELVEESRDVSMATSLADSSLVARAWRERARAVLLENVNPTYLRPYRLATGLQSIAGKTLGDVHLHGWWHAQDMLDTLHEHDIAARGLGIINTHSNDVDLSGMSIKFLAGLKSLRIAGYFAGQPEIPKNTTLKLKVLGFDIAQPPPLLFLESLFQAAPFLTYLELPSDGMWPLPEEYYPILSSIAPRLQHLTISAITAPIAFDSLSFVASCTSLRSLELQHGTPPNINKMLTAVSTTLLVLGTELDSMMCQLVGTMDGIAELTALLDRPALSALKRWRITSKHLPAE</sequence>
<dbReference type="AlphaFoldDB" id="A0A0H5FRR9"/>
<protein>
    <recommendedName>
        <fullName evidence="2">F-box domain-containing protein</fullName>
    </recommendedName>
</protein>
<name>A0A0H5FRR9_9BASI</name>
<evidence type="ECO:0000313" key="1">
    <source>
        <dbReference type="EMBL" id="CRX79012.1"/>
    </source>
</evidence>
<organism evidence="1">
    <name type="scientific">Leucosporidium scottii</name>
    <dbReference type="NCBI Taxonomy" id="5278"/>
    <lineage>
        <taxon>Eukaryota</taxon>
        <taxon>Fungi</taxon>
        <taxon>Dikarya</taxon>
        <taxon>Basidiomycota</taxon>
        <taxon>Pucciniomycotina</taxon>
        <taxon>Microbotryomycetes</taxon>
        <taxon>Leucosporidiales</taxon>
        <taxon>Leucosporidium</taxon>
    </lineage>
</organism>
<evidence type="ECO:0008006" key="2">
    <source>
        <dbReference type="Google" id="ProtNLM"/>
    </source>
</evidence>
<reference evidence="1" key="1">
    <citation type="submission" date="2015-06" db="EMBL/GenBank/DDBJ databases">
        <title>Genetic Architecture Underlying Mating-Type Determination in the Yeast Leucosporidium scottii and the Evolution of Mating Systems in Basidiomycetes.</title>
        <authorList>
            <person name="Maia T.M."/>
            <person name="Lopes S."/>
            <person name="Almeida J.M.G.C.F."/>
            <person name="Rosa L.H."/>
            <person name="Sampaio J.P."/>
            <person name="Goncalves P."/>
            <person name="Coelho M.A."/>
        </authorList>
    </citation>
    <scope>NUCLEOTIDE SEQUENCE</scope>
</reference>
<accession>A0A0H5FRR9</accession>
<dbReference type="EMBL" id="LN868506">
    <property type="protein sequence ID" value="CRX79012.1"/>
    <property type="molecule type" value="Genomic_DNA"/>
</dbReference>